<dbReference type="STRING" id="59895.A0A124SES7"/>
<gene>
    <name evidence="2" type="ORF">Ccrd_020733</name>
</gene>
<dbReference type="AlphaFoldDB" id="A0A124SES7"/>
<reference evidence="2 3" key="1">
    <citation type="journal article" date="2016" name="Sci. Rep.">
        <title>The genome sequence of the outbreeding globe artichoke constructed de novo incorporating a phase-aware low-pass sequencing strategy of F1 progeny.</title>
        <authorList>
            <person name="Scaglione D."/>
            <person name="Reyes-Chin-Wo S."/>
            <person name="Acquadro A."/>
            <person name="Froenicke L."/>
            <person name="Portis E."/>
            <person name="Beitel C."/>
            <person name="Tirone M."/>
            <person name="Mauro R."/>
            <person name="Lo Monaco A."/>
            <person name="Mauromicale G."/>
            <person name="Faccioli P."/>
            <person name="Cattivelli L."/>
            <person name="Rieseberg L."/>
            <person name="Michelmore R."/>
            <person name="Lanteri S."/>
        </authorList>
    </citation>
    <scope>NUCLEOTIDE SEQUENCE [LARGE SCALE GENOMIC DNA]</scope>
    <source>
        <strain evidence="2">2C</strain>
    </source>
</reference>
<protein>
    <submittedName>
        <fullName evidence="2">Uncharacterized protein</fullName>
    </submittedName>
</protein>
<accession>A0A124SES7</accession>
<evidence type="ECO:0000313" key="2">
    <source>
        <dbReference type="EMBL" id="KVI01006.1"/>
    </source>
</evidence>
<evidence type="ECO:0000313" key="3">
    <source>
        <dbReference type="Proteomes" id="UP000243975"/>
    </source>
</evidence>
<proteinExistence type="predicted"/>
<keyword evidence="1" id="KW-1133">Transmembrane helix</keyword>
<dbReference type="EMBL" id="LEKV01003147">
    <property type="protein sequence ID" value="KVI01006.1"/>
    <property type="molecule type" value="Genomic_DNA"/>
</dbReference>
<keyword evidence="1" id="KW-0812">Transmembrane</keyword>
<dbReference type="Gramene" id="KVI01006">
    <property type="protein sequence ID" value="KVI01006"/>
    <property type="gene ID" value="Ccrd_020733"/>
</dbReference>
<evidence type="ECO:0000256" key="1">
    <source>
        <dbReference type="SAM" id="Phobius"/>
    </source>
</evidence>
<name>A0A124SES7_CYNCS</name>
<keyword evidence="3" id="KW-1185">Reference proteome</keyword>
<keyword evidence="1" id="KW-0472">Membrane</keyword>
<dbReference type="Proteomes" id="UP000243975">
    <property type="component" value="Unassembled WGS sequence"/>
</dbReference>
<feature type="transmembrane region" description="Helical" evidence="1">
    <location>
        <begin position="36"/>
        <end position="53"/>
    </location>
</feature>
<organism evidence="2 3">
    <name type="scientific">Cynara cardunculus var. scolymus</name>
    <name type="common">Globe artichoke</name>
    <name type="synonym">Cynara scolymus</name>
    <dbReference type="NCBI Taxonomy" id="59895"/>
    <lineage>
        <taxon>Eukaryota</taxon>
        <taxon>Viridiplantae</taxon>
        <taxon>Streptophyta</taxon>
        <taxon>Embryophyta</taxon>
        <taxon>Tracheophyta</taxon>
        <taxon>Spermatophyta</taxon>
        <taxon>Magnoliopsida</taxon>
        <taxon>eudicotyledons</taxon>
        <taxon>Gunneridae</taxon>
        <taxon>Pentapetalae</taxon>
        <taxon>asterids</taxon>
        <taxon>campanulids</taxon>
        <taxon>Asterales</taxon>
        <taxon>Asteraceae</taxon>
        <taxon>Carduoideae</taxon>
        <taxon>Cardueae</taxon>
        <taxon>Carduinae</taxon>
        <taxon>Cynara</taxon>
    </lineage>
</organism>
<comment type="caution">
    <text evidence="2">The sequence shown here is derived from an EMBL/GenBank/DDBJ whole genome shotgun (WGS) entry which is preliminary data.</text>
</comment>
<sequence length="137" mass="15398">MTIASPKLDCFPHQSHGLNVNRHLQGELQPLLLIDLWWLNLLVFFPGARLLLFRETAGLTILRTFKYGSTGMGLEALRYAYTLHIITLDPRAIQIAKILASSEILQNSGLQPLSQIGRDCFHMNSGMFILSTFTSKV</sequence>